<sequence length="59" mass="7042">MNTRCSCLEWGIVLFIMDESHLSHGIKKAGYSRKAPRHLRCKNRSIDSYRCKYTIYFEK</sequence>
<proteinExistence type="predicted"/>
<name>A0A8S5M9M1_9CAUD</name>
<organism evidence="1">
    <name type="scientific">Siphoviridae sp. ctYOF2</name>
    <dbReference type="NCBI Taxonomy" id="2826376"/>
    <lineage>
        <taxon>Viruses</taxon>
        <taxon>Duplodnaviria</taxon>
        <taxon>Heunggongvirae</taxon>
        <taxon>Uroviricota</taxon>
        <taxon>Caudoviricetes</taxon>
    </lineage>
</organism>
<accession>A0A8S5M9M1</accession>
<dbReference type="EMBL" id="BK014856">
    <property type="protein sequence ID" value="DAD79041.1"/>
    <property type="molecule type" value="Genomic_DNA"/>
</dbReference>
<protein>
    <submittedName>
        <fullName evidence="1">Uncharacterized protein</fullName>
    </submittedName>
</protein>
<evidence type="ECO:0000313" key="1">
    <source>
        <dbReference type="EMBL" id="DAD79041.1"/>
    </source>
</evidence>
<reference evidence="1" key="1">
    <citation type="journal article" date="2021" name="Proc. Natl. Acad. Sci. U.S.A.">
        <title>A Catalog of Tens of Thousands of Viruses from Human Metagenomes Reveals Hidden Associations with Chronic Diseases.</title>
        <authorList>
            <person name="Tisza M.J."/>
            <person name="Buck C.B."/>
        </authorList>
    </citation>
    <scope>NUCLEOTIDE SEQUENCE</scope>
    <source>
        <strain evidence="1">CtYOF2</strain>
    </source>
</reference>